<dbReference type="Proteomes" id="UP000626844">
    <property type="component" value="Unassembled WGS sequence"/>
</dbReference>
<dbReference type="PANTHER" id="PTHR40399:SF1">
    <property type="entry name" value="PTS SYSTEM GLUCITOL_SORBITOL-SPECIFIC EIIC COMPONENT"/>
    <property type="match status" value="1"/>
</dbReference>
<accession>A0A926S036</accession>
<proteinExistence type="predicted"/>
<dbReference type="GO" id="GO:0009401">
    <property type="term" value="P:phosphoenolpyruvate-dependent sugar phosphotransferase system"/>
    <property type="evidence" value="ECO:0007669"/>
    <property type="project" value="InterPro"/>
</dbReference>
<feature type="transmembrane region" description="Helical" evidence="1">
    <location>
        <begin position="64"/>
        <end position="87"/>
    </location>
</feature>
<dbReference type="PANTHER" id="PTHR40399">
    <property type="entry name" value="PTS SYSTEM GLUCITOL/SORBITOL-SPECIFIC EIIC COMPONENT"/>
    <property type="match status" value="1"/>
</dbReference>
<dbReference type="NCBIfam" id="TIGR00821">
    <property type="entry name" value="EII-GUT"/>
    <property type="match status" value="1"/>
</dbReference>
<name>A0A926S036_9BACI</name>
<dbReference type="InterPro" id="IPR004699">
    <property type="entry name" value="PTS_IID_sorb"/>
</dbReference>
<protein>
    <submittedName>
        <fullName evidence="2">PTS glucitol/sorbitol transporter subunit IIC</fullName>
    </submittedName>
</protein>
<keyword evidence="1" id="KW-0812">Transmembrane</keyword>
<reference evidence="2" key="1">
    <citation type="submission" date="2020-09" db="EMBL/GenBank/DDBJ databases">
        <title>A novel bacterium of genus Bacillus, isolated from South China Sea.</title>
        <authorList>
            <person name="Huang H."/>
            <person name="Mo K."/>
            <person name="Hu Y."/>
        </authorList>
    </citation>
    <scope>NUCLEOTIDE SEQUENCE</scope>
    <source>
        <strain evidence="2">IB182487</strain>
    </source>
</reference>
<sequence length="178" mass="19931">MDFFIKLADGFMGMFQEGAEVLMGFITGIIPLLIVLITIVNAFIKIVGEDRIFSFMKAISKITIFRYTLIPFFSVFFLTNPMCYTFGKFLPEKQKPAFYDSAVSFVHPITGLFPHANSAELFIFLGIAQGFAKVGSQSRLALMYLIVGLIVCLVRGVVTEKITDFQMKRNAVAKRNVA</sequence>
<organism evidence="2 3">
    <name type="scientific">Metabacillus arenae</name>
    <dbReference type="NCBI Taxonomy" id="2771434"/>
    <lineage>
        <taxon>Bacteria</taxon>
        <taxon>Bacillati</taxon>
        <taxon>Bacillota</taxon>
        <taxon>Bacilli</taxon>
        <taxon>Bacillales</taxon>
        <taxon>Bacillaceae</taxon>
        <taxon>Metabacillus</taxon>
    </lineage>
</organism>
<comment type="caution">
    <text evidence="2">The sequence shown here is derived from an EMBL/GenBank/DDBJ whole genome shotgun (WGS) entry which is preliminary data.</text>
</comment>
<keyword evidence="1" id="KW-0472">Membrane</keyword>
<feature type="transmembrane region" description="Helical" evidence="1">
    <location>
        <begin position="140"/>
        <end position="158"/>
    </location>
</feature>
<dbReference type="Pfam" id="PF03608">
    <property type="entry name" value="EII-GUT"/>
    <property type="match status" value="1"/>
</dbReference>
<feature type="transmembrane region" description="Helical" evidence="1">
    <location>
        <begin position="21"/>
        <end position="44"/>
    </location>
</feature>
<evidence type="ECO:0000313" key="2">
    <source>
        <dbReference type="EMBL" id="MBD1383495.1"/>
    </source>
</evidence>
<keyword evidence="1" id="KW-1133">Transmembrane helix</keyword>
<evidence type="ECO:0000313" key="3">
    <source>
        <dbReference type="Proteomes" id="UP000626844"/>
    </source>
</evidence>
<dbReference type="PROSITE" id="PS51107">
    <property type="entry name" value="PTS_EIIC_TYPE_5"/>
    <property type="match status" value="1"/>
</dbReference>
<dbReference type="GO" id="GO:0016020">
    <property type="term" value="C:membrane"/>
    <property type="evidence" value="ECO:0007669"/>
    <property type="project" value="InterPro"/>
</dbReference>
<dbReference type="RefSeq" id="WP_191162719.1">
    <property type="nucleotide sequence ID" value="NZ_JACXAI010000059.1"/>
</dbReference>
<keyword evidence="3" id="KW-1185">Reference proteome</keyword>
<dbReference type="PIRSF" id="PIRSF038321">
    <property type="entry name" value="PTS_glc_srb_IIC"/>
    <property type="match status" value="1"/>
</dbReference>
<dbReference type="AlphaFoldDB" id="A0A926S036"/>
<gene>
    <name evidence="2" type="ORF">IC621_25275</name>
</gene>
<evidence type="ECO:0000256" key="1">
    <source>
        <dbReference type="SAM" id="Phobius"/>
    </source>
</evidence>
<dbReference type="EMBL" id="JACXAI010000059">
    <property type="protein sequence ID" value="MBD1383495.1"/>
    <property type="molecule type" value="Genomic_DNA"/>
</dbReference>